<feature type="disulfide bond" evidence="1">
    <location>
        <begin position="153"/>
        <end position="162"/>
    </location>
</feature>
<dbReference type="InterPro" id="IPR000742">
    <property type="entry name" value="EGF"/>
</dbReference>
<feature type="disulfide bond" evidence="1">
    <location>
        <begin position="134"/>
        <end position="151"/>
    </location>
</feature>
<feature type="domain" description="EGF-like" evidence="3">
    <location>
        <begin position="125"/>
        <end position="163"/>
    </location>
</feature>
<dbReference type="PROSITE" id="PS00022">
    <property type="entry name" value="EGF_1"/>
    <property type="match status" value="1"/>
</dbReference>
<keyword evidence="5" id="KW-1185">Reference proteome</keyword>
<dbReference type="OrthoDB" id="6250255at2759"/>
<proteinExistence type="predicted"/>
<comment type="caution">
    <text evidence="4">The sequence shown here is derived from an EMBL/GenBank/DDBJ whole genome shotgun (WGS) entry which is preliminary data.</text>
</comment>
<dbReference type="Proteomes" id="UP000828390">
    <property type="component" value="Unassembled WGS sequence"/>
</dbReference>
<dbReference type="AlphaFoldDB" id="A0A9D4JK40"/>
<evidence type="ECO:0000256" key="2">
    <source>
        <dbReference type="SAM" id="SignalP"/>
    </source>
</evidence>
<keyword evidence="1" id="KW-1015">Disulfide bond</keyword>
<organism evidence="4 5">
    <name type="scientific">Dreissena polymorpha</name>
    <name type="common">Zebra mussel</name>
    <name type="synonym">Mytilus polymorpha</name>
    <dbReference type="NCBI Taxonomy" id="45954"/>
    <lineage>
        <taxon>Eukaryota</taxon>
        <taxon>Metazoa</taxon>
        <taxon>Spiralia</taxon>
        <taxon>Lophotrochozoa</taxon>
        <taxon>Mollusca</taxon>
        <taxon>Bivalvia</taxon>
        <taxon>Autobranchia</taxon>
        <taxon>Heteroconchia</taxon>
        <taxon>Euheterodonta</taxon>
        <taxon>Imparidentia</taxon>
        <taxon>Neoheterodontei</taxon>
        <taxon>Myida</taxon>
        <taxon>Dreissenoidea</taxon>
        <taxon>Dreissenidae</taxon>
        <taxon>Dreissena</taxon>
    </lineage>
</organism>
<evidence type="ECO:0000259" key="3">
    <source>
        <dbReference type="PROSITE" id="PS50026"/>
    </source>
</evidence>
<comment type="caution">
    <text evidence="1">Lacks conserved residue(s) required for the propagation of feature annotation.</text>
</comment>
<evidence type="ECO:0000313" key="4">
    <source>
        <dbReference type="EMBL" id="KAH3810337.1"/>
    </source>
</evidence>
<dbReference type="Gene3D" id="2.10.25.10">
    <property type="entry name" value="Laminin"/>
    <property type="match status" value="1"/>
</dbReference>
<dbReference type="EMBL" id="JAIWYP010000006">
    <property type="protein sequence ID" value="KAH3810337.1"/>
    <property type="molecule type" value="Genomic_DNA"/>
</dbReference>
<reference evidence="4" key="1">
    <citation type="journal article" date="2019" name="bioRxiv">
        <title>The Genome of the Zebra Mussel, Dreissena polymorpha: A Resource for Invasive Species Research.</title>
        <authorList>
            <person name="McCartney M.A."/>
            <person name="Auch B."/>
            <person name="Kono T."/>
            <person name="Mallez S."/>
            <person name="Zhang Y."/>
            <person name="Obille A."/>
            <person name="Becker A."/>
            <person name="Abrahante J.E."/>
            <person name="Garbe J."/>
            <person name="Badalamenti J.P."/>
            <person name="Herman A."/>
            <person name="Mangelson H."/>
            <person name="Liachko I."/>
            <person name="Sullivan S."/>
            <person name="Sone E.D."/>
            <person name="Koren S."/>
            <person name="Silverstein K.A.T."/>
            <person name="Beckman K.B."/>
            <person name="Gohl D.M."/>
        </authorList>
    </citation>
    <scope>NUCLEOTIDE SEQUENCE</scope>
    <source>
        <strain evidence="4">Duluth1</strain>
        <tissue evidence="4">Whole animal</tissue>
    </source>
</reference>
<sequence>MEAKIVAWGVFLTCVGETVGRPCAAKLTEYSIDVKGSSCQGGDCRCTWAINASVKPVKHHEGTDCLISKSHKGYRNCAANPNFGCIGQCMECNGKCMNYSSMVEQYLGKDSPCTEEMDPIGCCTVLHMRQDDYCLNGGKLLCEDDKKEPICTCPVGWTGSRCESRMIENVTCKCFKTDITWNSFYGINDMYRCTDDDRPENWTECRQNRCVCEKSDVHHSKKSLPECSLEEISVLPPEELCANGAALVSRSTAITFTFPLTLIYSKMF</sequence>
<dbReference type="Pfam" id="PF00008">
    <property type="entry name" value="EGF"/>
    <property type="match status" value="1"/>
</dbReference>
<keyword evidence="2" id="KW-0732">Signal</keyword>
<dbReference type="SUPFAM" id="SSF57196">
    <property type="entry name" value="EGF/Laminin"/>
    <property type="match status" value="1"/>
</dbReference>
<dbReference type="PROSITE" id="PS50026">
    <property type="entry name" value="EGF_3"/>
    <property type="match status" value="1"/>
</dbReference>
<gene>
    <name evidence="4" type="ORF">DPMN_138727</name>
</gene>
<feature type="chain" id="PRO_5038340188" description="EGF-like domain-containing protein" evidence="2">
    <location>
        <begin position="21"/>
        <end position="268"/>
    </location>
</feature>
<dbReference type="PROSITE" id="PS01186">
    <property type="entry name" value="EGF_2"/>
    <property type="match status" value="1"/>
</dbReference>
<feature type="signal peptide" evidence="2">
    <location>
        <begin position="1"/>
        <end position="20"/>
    </location>
</feature>
<accession>A0A9D4JK40</accession>
<reference evidence="4" key="2">
    <citation type="submission" date="2020-11" db="EMBL/GenBank/DDBJ databases">
        <authorList>
            <person name="McCartney M.A."/>
            <person name="Auch B."/>
            <person name="Kono T."/>
            <person name="Mallez S."/>
            <person name="Becker A."/>
            <person name="Gohl D.M."/>
            <person name="Silverstein K.A.T."/>
            <person name="Koren S."/>
            <person name="Bechman K.B."/>
            <person name="Herman A."/>
            <person name="Abrahante J.E."/>
            <person name="Garbe J."/>
        </authorList>
    </citation>
    <scope>NUCLEOTIDE SEQUENCE</scope>
    <source>
        <strain evidence="4">Duluth1</strain>
        <tissue evidence="4">Whole animal</tissue>
    </source>
</reference>
<evidence type="ECO:0000313" key="5">
    <source>
        <dbReference type="Proteomes" id="UP000828390"/>
    </source>
</evidence>
<name>A0A9D4JK40_DREPO</name>
<protein>
    <recommendedName>
        <fullName evidence="3">EGF-like domain-containing protein</fullName>
    </recommendedName>
</protein>
<keyword evidence="1" id="KW-0245">EGF-like domain</keyword>
<evidence type="ECO:0000256" key="1">
    <source>
        <dbReference type="PROSITE-ProRule" id="PRU00076"/>
    </source>
</evidence>